<proteinExistence type="inferred from homology"/>
<reference evidence="3 4" key="1">
    <citation type="journal article" date="2023" name="Life. Sci Alliance">
        <title>Evolutionary insights into 3D genome organization and epigenetic landscape of Vigna mungo.</title>
        <authorList>
            <person name="Junaid A."/>
            <person name="Singh B."/>
            <person name="Bhatia S."/>
        </authorList>
    </citation>
    <scope>NUCLEOTIDE SEQUENCE [LARGE SCALE GENOMIC DNA]</scope>
    <source>
        <strain evidence="3">Urdbean</strain>
    </source>
</reference>
<keyword evidence="4" id="KW-1185">Reference proteome</keyword>
<dbReference type="Gene3D" id="3.40.50.1820">
    <property type="entry name" value="alpha/beta hydrolase"/>
    <property type="match status" value="1"/>
</dbReference>
<dbReference type="AlphaFoldDB" id="A0AAQ3NSV3"/>
<comment type="similarity">
    <text evidence="1">Belongs to the 'GDXG' lipolytic enzyme family.</text>
</comment>
<dbReference type="GO" id="GO:0016787">
    <property type="term" value="F:hydrolase activity"/>
    <property type="evidence" value="ECO:0007669"/>
    <property type="project" value="InterPro"/>
</dbReference>
<accession>A0AAQ3NSV3</accession>
<name>A0AAQ3NSV3_VIGMU</name>
<dbReference type="SUPFAM" id="SSF53474">
    <property type="entry name" value="alpha/beta-Hydrolases"/>
    <property type="match status" value="1"/>
</dbReference>
<evidence type="ECO:0000259" key="2">
    <source>
        <dbReference type="Pfam" id="PF07859"/>
    </source>
</evidence>
<dbReference type="InterPro" id="IPR013094">
    <property type="entry name" value="AB_hydrolase_3"/>
</dbReference>
<dbReference type="InterPro" id="IPR029058">
    <property type="entry name" value="AB_hydrolase_fold"/>
</dbReference>
<dbReference type="EMBL" id="CP144697">
    <property type="protein sequence ID" value="WVZ14532.1"/>
    <property type="molecule type" value="Genomic_DNA"/>
</dbReference>
<sequence>MEPFFGGEERTESEIRFKRDPMGRYFGFGLSETLLDVAGCDPIQDWQKRYYYEWLRKSGKDVEIIEYQNMIHEFQVFPILPEAFQFLSYFNHLIIKQVAGS</sequence>
<evidence type="ECO:0000313" key="3">
    <source>
        <dbReference type="EMBL" id="WVZ14532.1"/>
    </source>
</evidence>
<dbReference type="Pfam" id="PF07859">
    <property type="entry name" value="Abhydrolase_3"/>
    <property type="match status" value="1"/>
</dbReference>
<gene>
    <name evidence="3" type="ORF">V8G54_012098</name>
</gene>
<feature type="domain" description="Alpha/beta hydrolase fold-3" evidence="2">
    <location>
        <begin position="29"/>
        <end position="75"/>
    </location>
</feature>
<dbReference type="Proteomes" id="UP001374535">
    <property type="component" value="Chromosome 4"/>
</dbReference>
<evidence type="ECO:0000256" key="1">
    <source>
        <dbReference type="ARBA" id="ARBA00010515"/>
    </source>
</evidence>
<organism evidence="3 4">
    <name type="scientific">Vigna mungo</name>
    <name type="common">Black gram</name>
    <name type="synonym">Phaseolus mungo</name>
    <dbReference type="NCBI Taxonomy" id="3915"/>
    <lineage>
        <taxon>Eukaryota</taxon>
        <taxon>Viridiplantae</taxon>
        <taxon>Streptophyta</taxon>
        <taxon>Embryophyta</taxon>
        <taxon>Tracheophyta</taxon>
        <taxon>Spermatophyta</taxon>
        <taxon>Magnoliopsida</taxon>
        <taxon>eudicotyledons</taxon>
        <taxon>Gunneridae</taxon>
        <taxon>Pentapetalae</taxon>
        <taxon>rosids</taxon>
        <taxon>fabids</taxon>
        <taxon>Fabales</taxon>
        <taxon>Fabaceae</taxon>
        <taxon>Papilionoideae</taxon>
        <taxon>50 kb inversion clade</taxon>
        <taxon>NPAAA clade</taxon>
        <taxon>indigoferoid/millettioid clade</taxon>
        <taxon>Phaseoleae</taxon>
        <taxon>Vigna</taxon>
    </lineage>
</organism>
<protein>
    <recommendedName>
        <fullName evidence="2">Alpha/beta hydrolase fold-3 domain-containing protein</fullName>
    </recommendedName>
</protein>
<evidence type="ECO:0000313" key="4">
    <source>
        <dbReference type="Proteomes" id="UP001374535"/>
    </source>
</evidence>